<organism evidence="1 2">
    <name type="scientific">Gallaecimonas pentaromativorans</name>
    <dbReference type="NCBI Taxonomy" id="584787"/>
    <lineage>
        <taxon>Bacteria</taxon>
        <taxon>Pseudomonadati</taxon>
        <taxon>Pseudomonadota</taxon>
        <taxon>Gammaproteobacteria</taxon>
        <taxon>Enterobacterales</taxon>
        <taxon>Gallaecimonadaceae</taxon>
        <taxon>Gallaecimonas</taxon>
    </lineage>
</organism>
<dbReference type="Proteomes" id="UP000268033">
    <property type="component" value="Unassembled WGS sequence"/>
</dbReference>
<dbReference type="EMBL" id="RJUL01000001">
    <property type="protein sequence ID" value="ROQ30403.1"/>
    <property type="molecule type" value="Genomic_DNA"/>
</dbReference>
<proteinExistence type="predicted"/>
<protein>
    <submittedName>
        <fullName evidence="1">Uncharacterized protein</fullName>
    </submittedName>
</protein>
<dbReference type="STRING" id="584787.GCA_001247655_01680"/>
<evidence type="ECO:0000313" key="2">
    <source>
        <dbReference type="Proteomes" id="UP000268033"/>
    </source>
</evidence>
<keyword evidence="2" id="KW-1185">Reference proteome</keyword>
<reference evidence="1 2" key="1">
    <citation type="submission" date="2018-11" db="EMBL/GenBank/DDBJ databases">
        <title>Genomic Encyclopedia of Type Strains, Phase IV (KMG-IV): sequencing the most valuable type-strain genomes for metagenomic binning, comparative biology and taxonomic classification.</title>
        <authorList>
            <person name="Goeker M."/>
        </authorList>
    </citation>
    <scope>NUCLEOTIDE SEQUENCE [LARGE SCALE GENOMIC DNA]</scope>
    <source>
        <strain evidence="1 2">DSM 21945</strain>
    </source>
</reference>
<dbReference type="AlphaFoldDB" id="A0A3N1PPG2"/>
<sequence>MKIVFPFANQGVFPPAKGEQRSMPLFLYPTQWSKAPKKK</sequence>
<gene>
    <name evidence="1" type="ORF">EDC28_10189</name>
</gene>
<comment type="caution">
    <text evidence="1">The sequence shown here is derived from an EMBL/GenBank/DDBJ whole genome shotgun (WGS) entry which is preliminary data.</text>
</comment>
<accession>A0A3N1PPG2</accession>
<name>A0A3N1PPG2_9GAMM</name>
<evidence type="ECO:0000313" key="1">
    <source>
        <dbReference type="EMBL" id="ROQ30403.1"/>
    </source>
</evidence>